<name>A0A8J5F723_ZINOF</name>
<accession>A0A8J5F723</accession>
<keyword evidence="6" id="KW-0132">Cell division</keyword>
<evidence type="ECO:0000256" key="1">
    <source>
        <dbReference type="ARBA" id="ARBA00004186"/>
    </source>
</evidence>
<evidence type="ECO:0000256" key="3">
    <source>
        <dbReference type="ARBA" id="ARBA00007716"/>
    </source>
</evidence>
<evidence type="ECO:0000256" key="12">
    <source>
        <dbReference type="ARBA" id="ARBA00023328"/>
    </source>
</evidence>
<comment type="subcellular location">
    <subcellularLocation>
        <location evidence="2">Chromosome</location>
        <location evidence="2">Centromere</location>
        <location evidence="2">Kinetochore</location>
    </subcellularLocation>
    <subcellularLocation>
        <location evidence="1">Cytoplasm</location>
        <location evidence="1">Cytoskeleton</location>
        <location evidence="1">Spindle</location>
    </subcellularLocation>
</comment>
<dbReference type="PANTHER" id="PTHR48118">
    <property type="entry name" value="SPINDLE AND KINETOCHORE-ASSOCIATED PROTEIN 3"/>
    <property type="match status" value="1"/>
</dbReference>
<keyword evidence="14" id="KW-1185">Reference proteome</keyword>
<keyword evidence="7" id="KW-0493">Microtubule</keyword>
<dbReference type="EMBL" id="JACMSC010000016">
    <property type="protein sequence ID" value="KAG6480914.1"/>
    <property type="molecule type" value="Genomic_DNA"/>
</dbReference>
<evidence type="ECO:0000256" key="8">
    <source>
        <dbReference type="ARBA" id="ARBA00022776"/>
    </source>
</evidence>
<evidence type="ECO:0000256" key="7">
    <source>
        <dbReference type="ARBA" id="ARBA00022701"/>
    </source>
</evidence>
<evidence type="ECO:0000313" key="14">
    <source>
        <dbReference type="Proteomes" id="UP000734854"/>
    </source>
</evidence>
<dbReference type="InterPro" id="IPR033341">
    <property type="entry name" value="SKA3"/>
</dbReference>
<dbReference type="AlphaFoldDB" id="A0A8J5F723"/>
<evidence type="ECO:0000256" key="9">
    <source>
        <dbReference type="ARBA" id="ARBA00022838"/>
    </source>
</evidence>
<dbReference type="GO" id="GO:0051301">
    <property type="term" value="P:cell division"/>
    <property type="evidence" value="ECO:0007669"/>
    <property type="project" value="UniProtKB-KW"/>
</dbReference>
<evidence type="ECO:0000256" key="10">
    <source>
        <dbReference type="ARBA" id="ARBA00023212"/>
    </source>
</evidence>
<evidence type="ECO:0000256" key="6">
    <source>
        <dbReference type="ARBA" id="ARBA00022618"/>
    </source>
</evidence>
<keyword evidence="5" id="KW-0963">Cytoplasm</keyword>
<keyword evidence="12" id="KW-0137">Centromere</keyword>
<reference evidence="13 14" key="1">
    <citation type="submission" date="2020-08" db="EMBL/GenBank/DDBJ databases">
        <title>Plant Genome Project.</title>
        <authorList>
            <person name="Zhang R.-G."/>
        </authorList>
    </citation>
    <scope>NUCLEOTIDE SEQUENCE [LARGE SCALE GENOMIC DNA]</scope>
    <source>
        <tissue evidence="13">Rhizome</tissue>
    </source>
</reference>
<evidence type="ECO:0000256" key="5">
    <source>
        <dbReference type="ARBA" id="ARBA00022490"/>
    </source>
</evidence>
<keyword evidence="9" id="KW-0995">Kinetochore</keyword>
<sequence>MESAISAFCQSLAAFCHHVDTASKSLSDSIQRRPIPLGNVEKGFHLPPHSLFDLVLPSPPDSAASAFLQSVDRRISSASADLDLLESMAFGTVSFEELLGHCNEVFKNNQRYIADLEERMQSLGYVPEVELEDDEVLDDSKFMSPVSGFQKPSFEFGSVSVVRSSRKRLEEDSLFEDSISLQNLGLSDAGLATLALEGYDADERGLSTVKKNSGETMSYCNDIISDKMTLPGYSRHALNASDSYNDEIPVIRNIAKAIVCASRDDYDDLPAYMKSLVSWEELQEAVVKINSFLSEHKHNDVLNQDEIEQMGLGRKARSYLLLLLRMNQFVAETIDNSVFYRVRPVCS</sequence>
<evidence type="ECO:0000256" key="11">
    <source>
        <dbReference type="ARBA" id="ARBA00023306"/>
    </source>
</evidence>
<evidence type="ECO:0008006" key="15">
    <source>
        <dbReference type="Google" id="ProtNLM"/>
    </source>
</evidence>
<keyword evidence="4" id="KW-0158">Chromosome</keyword>
<evidence type="ECO:0000313" key="13">
    <source>
        <dbReference type="EMBL" id="KAG6480914.1"/>
    </source>
</evidence>
<comment type="caution">
    <text evidence="13">The sequence shown here is derived from an EMBL/GenBank/DDBJ whole genome shotgun (WGS) entry which is preliminary data.</text>
</comment>
<dbReference type="GO" id="GO:0005876">
    <property type="term" value="C:spindle microtubule"/>
    <property type="evidence" value="ECO:0007669"/>
    <property type="project" value="TreeGrafter"/>
</dbReference>
<evidence type="ECO:0000256" key="2">
    <source>
        <dbReference type="ARBA" id="ARBA00004629"/>
    </source>
</evidence>
<dbReference type="GO" id="GO:0000940">
    <property type="term" value="C:outer kinetochore"/>
    <property type="evidence" value="ECO:0007669"/>
    <property type="project" value="InterPro"/>
</dbReference>
<keyword evidence="10" id="KW-0206">Cytoskeleton</keyword>
<comment type="similarity">
    <text evidence="3">Belongs to the SKA3 family.</text>
</comment>
<proteinExistence type="inferred from homology"/>
<dbReference type="GO" id="GO:0007059">
    <property type="term" value="P:chromosome segregation"/>
    <property type="evidence" value="ECO:0007669"/>
    <property type="project" value="InterPro"/>
</dbReference>
<organism evidence="13 14">
    <name type="scientific">Zingiber officinale</name>
    <name type="common">Ginger</name>
    <name type="synonym">Amomum zingiber</name>
    <dbReference type="NCBI Taxonomy" id="94328"/>
    <lineage>
        <taxon>Eukaryota</taxon>
        <taxon>Viridiplantae</taxon>
        <taxon>Streptophyta</taxon>
        <taxon>Embryophyta</taxon>
        <taxon>Tracheophyta</taxon>
        <taxon>Spermatophyta</taxon>
        <taxon>Magnoliopsida</taxon>
        <taxon>Liliopsida</taxon>
        <taxon>Zingiberales</taxon>
        <taxon>Zingiberaceae</taxon>
        <taxon>Zingiber</taxon>
    </lineage>
</organism>
<keyword evidence="11" id="KW-0131">Cell cycle</keyword>
<gene>
    <name evidence="13" type="ORF">ZIOFF_057502</name>
</gene>
<dbReference type="PANTHER" id="PTHR48118:SF1">
    <property type="entry name" value="SPINDLE AND KINETOCHORE-ASSOCIATED PROTEIN 3"/>
    <property type="match status" value="1"/>
</dbReference>
<evidence type="ECO:0000256" key="4">
    <source>
        <dbReference type="ARBA" id="ARBA00022454"/>
    </source>
</evidence>
<protein>
    <recommendedName>
        <fullName evidence="15">Spindle and kinetochore-associated protein 3</fullName>
    </recommendedName>
</protein>
<keyword evidence="8" id="KW-0498">Mitosis</keyword>
<dbReference type="GO" id="GO:0000278">
    <property type="term" value="P:mitotic cell cycle"/>
    <property type="evidence" value="ECO:0007669"/>
    <property type="project" value="TreeGrafter"/>
</dbReference>
<dbReference type="Proteomes" id="UP000734854">
    <property type="component" value="Unassembled WGS sequence"/>
</dbReference>